<evidence type="ECO:0000313" key="4">
    <source>
        <dbReference type="EMBL" id="ACU72304.1"/>
    </source>
</evidence>
<feature type="domain" description="STAS" evidence="3">
    <location>
        <begin position="3"/>
        <end position="111"/>
    </location>
</feature>
<dbReference type="OrthoDB" id="5471473at2"/>
<dbReference type="EMBL" id="CP001700">
    <property type="protein sequence ID" value="ACU72304.1"/>
    <property type="molecule type" value="Genomic_DNA"/>
</dbReference>
<dbReference type="GO" id="GO:0043856">
    <property type="term" value="F:anti-sigma factor antagonist activity"/>
    <property type="evidence" value="ECO:0007669"/>
    <property type="project" value="InterPro"/>
</dbReference>
<keyword evidence="5" id="KW-1185">Reference proteome</keyword>
<proteinExistence type="inferred from homology"/>
<dbReference type="NCBIfam" id="TIGR00377">
    <property type="entry name" value="ant_ant_sig"/>
    <property type="match status" value="1"/>
</dbReference>
<evidence type="ECO:0000256" key="2">
    <source>
        <dbReference type="RuleBase" id="RU003749"/>
    </source>
</evidence>
<evidence type="ECO:0000259" key="3">
    <source>
        <dbReference type="PROSITE" id="PS50801"/>
    </source>
</evidence>
<gene>
    <name evidence="4" type="ordered locus">Caci_3398</name>
</gene>
<dbReference type="KEGG" id="cai:Caci_3398"/>
<sequence length="115" mass="12231">MEFSCTARQVAGRVVLAVAGDVDLAAHTRFEAEVEQAWDGSTDLVIDCSGITFLDSMGLRVLVHTKQRADETGHSVVLAAPSDPVLRVLDLAGIRSLFPEVDPVSDAEPDADPAE</sequence>
<reference evidence="4 5" key="1">
    <citation type="journal article" date="2009" name="Stand. Genomic Sci.">
        <title>Complete genome sequence of Catenulispora acidiphila type strain (ID 139908).</title>
        <authorList>
            <person name="Copeland A."/>
            <person name="Lapidus A."/>
            <person name="Glavina Del Rio T."/>
            <person name="Nolan M."/>
            <person name="Lucas S."/>
            <person name="Chen F."/>
            <person name="Tice H."/>
            <person name="Cheng J.F."/>
            <person name="Bruce D."/>
            <person name="Goodwin L."/>
            <person name="Pitluck S."/>
            <person name="Mikhailova N."/>
            <person name="Pati A."/>
            <person name="Ivanova N."/>
            <person name="Mavromatis K."/>
            <person name="Chen A."/>
            <person name="Palaniappan K."/>
            <person name="Chain P."/>
            <person name="Land M."/>
            <person name="Hauser L."/>
            <person name="Chang Y.J."/>
            <person name="Jeffries C.D."/>
            <person name="Chertkov O."/>
            <person name="Brettin T."/>
            <person name="Detter J.C."/>
            <person name="Han C."/>
            <person name="Ali Z."/>
            <person name="Tindall B.J."/>
            <person name="Goker M."/>
            <person name="Bristow J."/>
            <person name="Eisen J.A."/>
            <person name="Markowitz V."/>
            <person name="Hugenholtz P."/>
            <person name="Kyrpides N.C."/>
            <person name="Klenk H.P."/>
        </authorList>
    </citation>
    <scope>NUCLEOTIDE SEQUENCE [LARGE SCALE GENOMIC DNA]</scope>
    <source>
        <strain evidence="5">DSM 44928 / JCM 14897 / NBRC 102108 / NRRL B-24433 / ID139908</strain>
    </source>
</reference>
<evidence type="ECO:0000256" key="1">
    <source>
        <dbReference type="ARBA" id="ARBA00009013"/>
    </source>
</evidence>
<dbReference type="Gene3D" id="3.30.750.24">
    <property type="entry name" value="STAS domain"/>
    <property type="match status" value="1"/>
</dbReference>
<dbReference type="HOGENOM" id="CLU_115403_3_2_11"/>
<dbReference type="Pfam" id="PF01740">
    <property type="entry name" value="STAS"/>
    <property type="match status" value="1"/>
</dbReference>
<accession>C7Q8Y4</accession>
<dbReference type="RefSeq" id="WP_012787597.1">
    <property type="nucleotide sequence ID" value="NC_013131.1"/>
</dbReference>
<evidence type="ECO:0000313" key="5">
    <source>
        <dbReference type="Proteomes" id="UP000000851"/>
    </source>
</evidence>
<dbReference type="InterPro" id="IPR002645">
    <property type="entry name" value="STAS_dom"/>
</dbReference>
<dbReference type="InParanoid" id="C7Q8Y4"/>
<comment type="similarity">
    <text evidence="1 2">Belongs to the anti-sigma-factor antagonist family.</text>
</comment>
<organism evidence="4 5">
    <name type="scientific">Catenulispora acidiphila (strain DSM 44928 / JCM 14897 / NBRC 102108 / NRRL B-24433 / ID139908)</name>
    <dbReference type="NCBI Taxonomy" id="479433"/>
    <lineage>
        <taxon>Bacteria</taxon>
        <taxon>Bacillati</taxon>
        <taxon>Actinomycetota</taxon>
        <taxon>Actinomycetes</taxon>
        <taxon>Catenulisporales</taxon>
        <taxon>Catenulisporaceae</taxon>
        <taxon>Catenulispora</taxon>
    </lineage>
</organism>
<dbReference type="InterPro" id="IPR036513">
    <property type="entry name" value="STAS_dom_sf"/>
</dbReference>
<dbReference type="eggNOG" id="COG1366">
    <property type="taxonomic scope" value="Bacteria"/>
</dbReference>
<dbReference type="AlphaFoldDB" id="C7Q8Y4"/>
<dbReference type="SUPFAM" id="SSF52091">
    <property type="entry name" value="SpoIIaa-like"/>
    <property type="match status" value="1"/>
</dbReference>
<dbReference type="InterPro" id="IPR003658">
    <property type="entry name" value="Anti-sigma_ant"/>
</dbReference>
<dbReference type="PANTHER" id="PTHR33495:SF2">
    <property type="entry name" value="ANTI-SIGMA FACTOR ANTAGONIST TM_1081-RELATED"/>
    <property type="match status" value="1"/>
</dbReference>
<dbReference type="STRING" id="479433.Caci_3398"/>
<protein>
    <recommendedName>
        <fullName evidence="2">Anti-sigma factor antagonist</fullName>
    </recommendedName>
</protein>
<dbReference type="PROSITE" id="PS50801">
    <property type="entry name" value="STAS"/>
    <property type="match status" value="1"/>
</dbReference>
<name>C7Q8Y4_CATAD</name>
<dbReference type="Proteomes" id="UP000000851">
    <property type="component" value="Chromosome"/>
</dbReference>
<dbReference type="PANTHER" id="PTHR33495">
    <property type="entry name" value="ANTI-SIGMA FACTOR ANTAGONIST TM_1081-RELATED-RELATED"/>
    <property type="match status" value="1"/>
</dbReference>
<dbReference type="CDD" id="cd07043">
    <property type="entry name" value="STAS_anti-anti-sigma_factors"/>
    <property type="match status" value="1"/>
</dbReference>